<accession>A0A2P5ATV9</accession>
<dbReference type="Proteomes" id="UP000237105">
    <property type="component" value="Unassembled WGS sequence"/>
</dbReference>
<dbReference type="PANTHER" id="PTHR34222:SF40">
    <property type="match status" value="1"/>
</dbReference>
<dbReference type="OrthoDB" id="1746033at2759"/>
<name>A0A2P5ATV9_PARAD</name>
<comment type="caution">
    <text evidence="1">The sequence shown here is derived from an EMBL/GenBank/DDBJ whole genome shotgun (WGS) entry which is preliminary data.</text>
</comment>
<feature type="non-terminal residue" evidence="1">
    <location>
        <position position="1"/>
    </location>
</feature>
<keyword evidence="2" id="KW-1185">Reference proteome</keyword>
<evidence type="ECO:0000313" key="2">
    <source>
        <dbReference type="Proteomes" id="UP000237105"/>
    </source>
</evidence>
<dbReference type="PANTHER" id="PTHR34222">
    <property type="entry name" value="GAG_PRE-INTEGRS DOMAIN-CONTAINING PROTEIN"/>
    <property type="match status" value="1"/>
</dbReference>
<evidence type="ECO:0000313" key="1">
    <source>
        <dbReference type="EMBL" id="PON39974.1"/>
    </source>
</evidence>
<protein>
    <submittedName>
        <fullName evidence="1">Uncharacterized protein</fullName>
    </submittedName>
</protein>
<proteinExistence type="predicted"/>
<dbReference type="EMBL" id="JXTB01000450">
    <property type="protein sequence ID" value="PON39974.1"/>
    <property type="molecule type" value="Genomic_DNA"/>
</dbReference>
<reference evidence="2" key="1">
    <citation type="submission" date="2016-06" db="EMBL/GenBank/DDBJ databases">
        <title>Parallel loss of symbiosis genes in relatives of nitrogen-fixing non-legume Parasponia.</title>
        <authorList>
            <person name="Van Velzen R."/>
            <person name="Holmer R."/>
            <person name="Bu F."/>
            <person name="Rutten L."/>
            <person name="Van Zeijl A."/>
            <person name="Liu W."/>
            <person name="Santuari L."/>
            <person name="Cao Q."/>
            <person name="Sharma T."/>
            <person name="Shen D."/>
            <person name="Roswanjaya Y."/>
            <person name="Wardhani T."/>
            <person name="Kalhor M.S."/>
            <person name="Jansen J."/>
            <person name="Van den Hoogen J."/>
            <person name="Gungor B."/>
            <person name="Hartog M."/>
            <person name="Hontelez J."/>
            <person name="Verver J."/>
            <person name="Yang W.-C."/>
            <person name="Schijlen E."/>
            <person name="Repin R."/>
            <person name="Schilthuizen M."/>
            <person name="Schranz E."/>
            <person name="Heidstra R."/>
            <person name="Miyata K."/>
            <person name="Fedorova E."/>
            <person name="Kohlen W."/>
            <person name="Bisseling T."/>
            <person name="Smit S."/>
            <person name="Geurts R."/>
        </authorList>
    </citation>
    <scope>NUCLEOTIDE SEQUENCE [LARGE SCALE GENOMIC DNA]</scope>
    <source>
        <strain evidence="2">cv. WU1-14</strain>
    </source>
</reference>
<organism evidence="1 2">
    <name type="scientific">Parasponia andersonii</name>
    <name type="common">Sponia andersonii</name>
    <dbReference type="NCBI Taxonomy" id="3476"/>
    <lineage>
        <taxon>Eukaryota</taxon>
        <taxon>Viridiplantae</taxon>
        <taxon>Streptophyta</taxon>
        <taxon>Embryophyta</taxon>
        <taxon>Tracheophyta</taxon>
        <taxon>Spermatophyta</taxon>
        <taxon>Magnoliopsida</taxon>
        <taxon>eudicotyledons</taxon>
        <taxon>Gunneridae</taxon>
        <taxon>Pentapetalae</taxon>
        <taxon>rosids</taxon>
        <taxon>fabids</taxon>
        <taxon>Rosales</taxon>
        <taxon>Cannabaceae</taxon>
        <taxon>Parasponia</taxon>
    </lineage>
</organism>
<gene>
    <name evidence="1" type="ORF">PanWU01x14_301150</name>
</gene>
<sequence>TDAVTHKKIVNKRIYKFVYGLNKNLNEIRCRILATKSLPNIREVFSQRHEESRRRLMLGSGPSVNQTKSSALIAHNSNFQRENQQQCKGRRPWCEHCSRPRHTKESC</sequence>
<dbReference type="AlphaFoldDB" id="A0A2P5ATV9"/>